<keyword evidence="12" id="KW-1185">Reference proteome</keyword>
<evidence type="ECO:0000256" key="8">
    <source>
        <dbReference type="RuleBase" id="RU004324"/>
    </source>
</evidence>
<dbReference type="GO" id="GO:0002189">
    <property type="term" value="C:ribose phosphate diphosphokinase complex"/>
    <property type="evidence" value="ECO:0007669"/>
    <property type="project" value="TreeGrafter"/>
</dbReference>
<evidence type="ECO:0000259" key="9">
    <source>
        <dbReference type="Pfam" id="PF00156"/>
    </source>
</evidence>
<dbReference type="Proteomes" id="UP000053352">
    <property type="component" value="Unassembled WGS sequence"/>
</dbReference>
<evidence type="ECO:0000256" key="1">
    <source>
        <dbReference type="ARBA" id="ARBA00013247"/>
    </source>
</evidence>
<dbReference type="GO" id="GO:0005737">
    <property type="term" value="C:cytoplasm"/>
    <property type="evidence" value="ECO:0007669"/>
    <property type="project" value="TreeGrafter"/>
</dbReference>
<evidence type="ECO:0000313" key="11">
    <source>
        <dbReference type="EMBL" id="KSW11547.1"/>
    </source>
</evidence>
<dbReference type="GO" id="GO:0004749">
    <property type="term" value="F:ribose phosphate diphosphokinase activity"/>
    <property type="evidence" value="ECO:0007669"/>
    <property type="project" value="UniProtKB-EC"/>
</dbReference>
<dbReference type="SMART" id="SM01400">
    <property type="entry name" value="Pribosyltran_N"/>
    <property type="match status" value="1"/>
</dbReference>
<dbReference type="NCBIfam" id="TIGR01251">
    <property type="entry name" value="ribP_PPkin"/>
    <property type="match status" value="1"/>
</dbReference>
<evidence type="ECO:0000256" key="2">
    <source>
        <dbReference type="ARBA" id="ARBA00022679"/>
    </source>
</evidence>
<dbReference type="Pfam" id="PF13793">
    <property type="entry name" value="Pribosyltran_N"/>
    <property type="match status" value="1"/>
</dbReference>
<gene>
    <name evidence="11" type="ORF">CF15_01540</name>
</gene>
<dbReference type="GO" id="GO:0006015">
    <property type="term" value="P:5-phosphoribose 1-diphosphate biosynthetic process"/>
    <property type="evidence" value="ECO:0007669"/>
    <property type="project" value="TreeGrafter"/>
</dbReference>
<dbReference type="PANTHER" id="PTHR10210">
    <property type="entry name" value="RIBOSE-PHOSPHATE DIPHOSPHOKINASE FAMILY MEMBER"/>
    <property type="match status" value="1"/>
</dbReference>
<keyword evidence="6" id="KW-0067">ATP-binding</keyword>
<keyword evidence="5 11" id="KW-0418">Kinase</keyword>
<evidence type="ECO:0000256" key="3">
    <source>
        <dbReference type="ARBA" id="ARBA00022727"/>
    </source>
</evidence>
<feature type="domain" description="Ribose-phosphate pyrophosphokinase N-terminal" evidence="10">
    <location>
        <begin position="15"/>
        <end position="122"/>
    </location>
</feature>
<comment type="caution">
    <text evidence="11">The sequence shown here is derived from an EMBL/GenBank/DDBJ whole genome shotgun (WGS) entry which is preliminary data.</text>
</comment>
<dbReference type="PANTHER" id="PTHR10210:SF32">
    <property type="entry name" value="RIBOSE-PHOSPHATE PYROPHOSPHOKINASE 2"/>
    <property type="match status" value="1"/>
</dbReference>
<accession>A0A0V8RU11</accession>
<evidence type="ECO:0000313" key="12">
    <source>
        <dbReference type="Proteomes" id="UP000053352"/>
    </source>
</evidence>
<keyword evidence="4" id="KW-0547">Nucleotide-binding</keyword>
<sequence>MAARYVVVAAPGVPESFAEGLARSLGAELARAEHKLFPDGESYVRIPAGLDGAVAVVASTGYPEPTRRLWEAALLAEASRGLGASHVVAVMGYTPYSRQDRRFIRGEPVSIRVTLGLLASSGAEAFAAVDLHKPESLHWFPGPAASVDPSPAFAERLRGAAEAAEKIYVIAPDRGAFHRARRLAERLGAAFDYLEKSRDRVTGEITMRPKTLDVRGATVVIVDDIVSTGGTMARAAEILLQQGAREVIAACTHGLFAGDALQKLRKAGVSRILAGNTVKPPEGVEEVDVSRQVAAAIDRLVEAVAGYEQEKPQKRG</sequence>
<name>A0A0V8RU11_PYROC</name>
<protein>
    <recommendedName>
        <fullName evidence="1">ribose-phosphate diphosphokinase</fullName>
        <ecNumber evidence="1">2.7.6.1</ecNumber>
    </recommendedName>
</protein>
<feature type="domain" description="Phosphoribosyltransferase" evidence="9">
    <location>
        <begin position="164"/>
        <end position="257"/>
    </location>
</feature>
<evidence type="ECO:0000256" key="5">
    <source>
        <dbReference type="ARBA" id="ARBA00022777"/>
    </source>
</evidence>
<dbReference type="GO" id="GO:0016301">
    <property type="term" value="F:kinase activity"/>
    <property type="evidence" value="ECO:0007669"/>
    <property type="project" value="UniProtKB-KW"/>
</dbReference>
<dbReference type="SUPFAM" id="SSF53271">
    <property type="entry name" value="PRTase-like"/>
    <property type="match status" value="1"/>
</dbReference>
<dbReference type="OrthoDB" id="371997at2157"/>
<dbReference type="Pfam" id="PF00156">
    <property type="entry name" value="Pribosyltran"/>
    <property type="match status" value="1"/>
</dbReference>
<proteinExistence type="inferred from homology"/>
<evidence type="ECO:0000256" key="6">
    <source>
        <dbReference type="ARBA" id="ARBA00022840"/>
    </source>
</evidence>
<dbReference type="EC" id="2.7.6.1" evidence="1"/>
<keyword evidence="2" id="KW-0808">Transferase</keyword>
<reference evidence="11 12" key="1">
    <citation type="submission" date="2015-11" db="EMBL/GenBank/DDBJ databases">
        <title>Genome sequence of Pyrodictium occultum PL-19, a marine hyperthermophilic archaeon isolated from Volcano, Italy.</title>
        <authorList>
            <person name="Utturkar S."/>
            <person name="Huber H."/>
            <person name="Leptihn S."/>
            <person name="Brown S."/>
            <person name="Stetter K.O."/>
            <person name="Podar M."/>
        </authorList>
    </citation>
    <scope>NUCLEOTIDE SEQUENCE [LARGE SCALE GENOMIC DNA]</scope>
    <source>
        <strain evidence="11 12">PL-19</strain>
    </source>
</reference>
<dbReference type="GO" id="GO:0000287">
    <property type="term" value="F:magnesium ion binding"/>
    <property type="evidence" value="ECO:0007669"/>
    <property type="project" value="InterPro"/>
</dbReference>
<dbReference type="RefSeq" id="WP_058370223.1">
    <property type="nucleotide sequence ID" value="NZ_LNTB01000001.1"/>
</dbReference>
<dbReference type="InterPro" id="IPR029099">
    <property type="entry name" value="Pribosyltran_N"/>
</dbReference>
<evidence type="ECO:0000256" key="4">
    <source>
        <dbReference type="ARBA" id="ARBA00022741"/>
    </source>
</evidence>
<dbReference type="GO" id="GO:0006164">
    <property type="term" value="P:purine nucleotide biosynthetic process"/>
    <property type="evidence" value="ECO:0007669"/>
    <property type="project" value="TreeGrafter"/>
</dbReference>
<dbReference type="InterPro" id="IPR005946">
    <property type="entry name" value="Rib-P_diPkinase"/>
</dbReference>
<comment type="catalytic activity">
    <reaction evidence="7">
        <text>D-ribose 5-phosphate + ATP = 5-phospho-alpha-D-ribose 1-diphosphate + AMP + H(+)</text>
        <dbReference type="Rhea" id="RHEA:15609"/>
        <dbReference type="ChEBI" id="CHEBI:15378"/>
        <dbReference type="ChEBI" id="CHEBI:30616"/>
        <dbReference type="ChEBI" id="CHEBI:58017"/>
        <dbReference type="ChEBI" id="CHEBI:78346"/>
        <dbReference type="ChEBI" id="CHEBI:456215"/>
        <dbReference type="EC" id="2.7.6.1"/>
    </reaction>
</comment>
<evidence type="ECO:0000259" key="10">
    <source>
        <dbReference type="Pfam" id="PF13793"/>
    </source>
</evidence>
<dbReference type="CDD" id="cd06223">
    <property type="entry name" value="PRTases_typeI"/>
    <property type="match status" value="1"/>
</dbReference>
<comment type="similarity">
    <text evidence="8">Belongs to the ribose-phosphate pyrophosphokinase family.</text>
</comment>
<dbReference type="EMBL" id="LNTB01000001">
    <property type="protein sequence ID" value="KSW11547.1"/>
    <property type="molecule type" value="Genomic_DNA"/>
</dbReference>
<dbReference type="AlphaFoldDB" id="A0A0V8RU11"/>
<evidence type="ECO:0000256" key="7">
    <source>
        <dbReference type="ARBA" id="ARBA00049535"/>
    </source>
</evidence>
<dbReference type="InterPro" id="IPR000836">
    <property type="entry name" value="PRTase_dom"/>
</dbReference>
<dbReference type="GO" id="GO:0005524">
    <property type="term" value="F:ATP binding"/>
    <property type="evidence" value="ECO:0007669"/>
    <property type="project" value="UniProtKB-KW"/>
</dbReference>
<keyword evidence="3 8" id="KW-0545">Nucleotide biosynthesis</keyword>
<dbReference type="InterPro" id="IPR029057">
    <property type="entry name" value="PRTase-like"/>
</dbReference>
<dbReference type="STRING" id="2309.CF15_01540"/>
<organism evidence="11 12">
    <name type="scientific">Pyrodictium occultum</name>
    <dbReference type="NCBI Taxonomy" id="2309"/>
    <lineage>
        <taxon>Archaea</taxon>
        <taxon>Thermoproteota</taxon>
        <taxon>Thermoprotei</taxon>
        <taxon>Desulfurococcales</taxon>
        <taxon>Pyrodictiaceae</taxon>
        <taxon>Pyrodictium</taxon>
    </lineage>
</organism>
<dbReference type="Gene3D" id="3.40.50.2020">
    <property type="match status" value="2"/>
</dbReference>